<keyword evidence="6" id="KW-0539">Nucleus</keyword>
<evidence type="ECO:0000256" key="5">
    <source>
        <dbReference type="ARBA" id="ARBA00023163"/>
    </source>
</evidence>
<evidence type="ECO:0000313" key="8">
    <source>
        <dbReference type="EMBL" id="KAL0924631.1"/>
    </source>
</evidence>
<keyword evidence="4" id="KW-0805">Transcription regulation</keyword>
<accession>A0ABD0VIW6</accession>
<name>A0ABD0VIW6_DENTH</name>
<protein>
    <recommendedName>
        <fullName evidence="3">Transcription initiation factor TFIID subunit 2</fullName>
    </recommendedName>
</protein>
<comment type="subcellular location">
    <subcellularLocation>
        <location evidence="1">Nucleus</location>
    </subcellularLocation>
</comment>
<proteinExistence type="inferred from homology"/>
<dbReference type="InterPro" id="IPR042097">
    <property type="entry name" value="Aminopeptidase_N-like_N_sf"/>
</dbReference>
<keyword evidence="9" id="KW-1185">Reference proteome</keyword>
<evidence type="ECO:0000256" key="3">
    <source>
        <dbReference type="ARBA" id="ARBA00017363"/>
    </source>
</evidence>
<dbReference type="GO" id="GO:0005634">
    <property type="term" value="C:nucleus"/>
    <property type="evidence" value="ECO:0007669"/>
    <property type="project" value="UniProtKB-SubCell"/>
</dbReference>
<dbReference type="InterPro" id="IPR037813">
    <property type="entry name" value="TAF2"/>
</dbReference>
<dbReference type="GO" id="GO:0006366">
    <property type="term" value="P:transcription by RNA polymerase II"/>
    <property type="evidence" value="ECO:0007669"/>
    <property type="project" value="UniProtKB-ARBA"/>
</dbReference>
<comment type="caution">
    <text evidence="8">The sequence shown here is derived from an EMBL/GenBank/DDBJ whole genome shotgun (WGS) entry which is preliminary data.</text>
</comment>
<dbReference type="InterPro" id="IPR027268">
    <property type="entry name" value="Peptidase_M4/M1_CTD_sf"/>
</dbReference>
<evidence type="ECO:0000259" key="7">
    <source>
        <dbReference type="Pfam" id="PF01433"/>
    </source>
</evidence>
<dbReference type="PANTHER" id="PTHR15137:SF9">
    <property type="entry name" value="TRANSCRIPTION INITIATION FACTOR TFIID SUBUNIT 2"/>
    <property type="match status" value="1"/>
</dbReference>
<gene>
    <name evidence="8" type="ORF">M5K25_005478</name>
</gene>
<evidence type="ECO:0000256" key="4">
    <source>
        <dbReference type="ARBA" id="ARBA00023015"/>
    </source>
</evidence>
<evidence type="ECO:0000256" key="1">
    <source>
        <dbReference type="ARBA" id="ARBA00004123"/>
    </source>
</evidence>
<evidence type="ECO:0000256" key="6">
    <source>
        <dbReference type="ARBA" id="ARBA00023242"/>
    </source>
</evidence>
<reference evidence="8 9" key="1">
    <citation type="journal article" date="2024" name="Plant Biotechnol. J.">
        <title>Dendrobium thyrsiflorum genome and its molecular insights into genes involved in important horticultural traits.</title>
        <authorList>
            <person name="Chen B."/>
            <person name="Wang J.Y."/>
            <person name="Zheng P.J."/>
            <person name="Li K.L."/>
            <person name="Liang Y.M."/>
            <person name="Chen X.F."/>
            <person name="Zhang C."/>
            <person name="Zhao X."/>
            <person name="He X."/>
            <person name="Zhang G.Q."/>
            <person name="Liu Z.J."/>
            <person name="Xu Q."/>
        </authorList>
    </citation>
    <scope>NUCLEOTIDE SEQUENCE [LARGE SCALE GENOMIC DNA]</scope>
    <source>
        <strain evidence="8">GZMU011</strain>
    </source>
</reference>
<dbReference type="PANTHER" id="PTHR15137">
    <property type="entry name" value="TRANSCRIPTION INITIATION FACTOR TFIID"/>
    <property type="match status" value="1"/>
</dbReference>
<dbReference type="Gene3D" id="2.60.40.1730">
    <property type="entry name" value="tricorn interacting facor f3 domain"/>
    <property type="match status" value="1"/>
</dbReference>
<dbReference type="Gene3D" id="1.10.390.10">
    <property type="entry name" value="Neutral Protease Domain 2"/>
    <property type="match status" value="1"/>
</dbReference>
<dbReference type="InterPro" id="IPR014782">
    <property type="entry name" value="Peptidase_M1_dom"/>
</dbReference>
<keyword evidence="5" id="KW-0804">Transcription</keyword>
<dbReference type="Proteomes" id="UP001552299">
    <property type="component" value="Unassembled WGS sequence"/>
</dbReference>
<feature type="domain" description="Peptidase M1 membrane alanine aminopeptidase" evidence="7">
    <location>
        <begin position="296"/>
        <end position="401"/>
    </location>
</feature>
<dbReference type="Pfam" id="PF01433">
    <property type="entry name" value="Peptidase_M1"/>
    <property type="match status" value="1"/>
</dbReference>
<organism evidence="8 9">
    <name type="scientific">Dendrobium thyrsiflorum</name>
    <name type="common">Pinecone-like raceme dendrobium</name>
    <name type="synonym">Orchid</name>
    <dbReference type="NCBI Taxonomy" id="117978"/>
    <lineage>
        <taxon>Eukaryota</taxon>
        <taxon>Viridiplantae</taxon>
        <taxon>Streptophyta</taxon>
        <taxon>Embryophyta</taxon>
        <taxon>Tracheophyta</taxon>
        <taxon>Spermatophyta</taxon>
        <taxon>Magnoliopsida</taxon>
        <taxon>Liliopsida</taxon>
        <taxon>Asparagales</taxon>
        <taxon>Orchidaceae</taxon>
        <taxon>Epidendroideae</taxon>
        <taxon>Malaxideae</taxon>
        <taxon>Dendrobiinae</taxon>
        <taxon>Dendrobium</taxon>
    </lineage>
</organism>
<evidence type="ECO:0000313" key="9">
    <source>
        <dbReference type="Proteomes" id="UP001552299"/>
    </source>
</evidence>
<dbReference type="SUPFAM" id="SSF63737">
    <property type="entry name" value="Leukotriene A4 hydrolase N-terminal domain"/>
    <property type="match status" value="1"/>
</dbReference>
<evidence type="ECO:0000256" key="2">
    <source>
        <dbReference type="ARBA" id="ARBA00010937"/>
    </source>
</evidence>
<dbReference type="AlphaFoldDB" id="A0ABD0VIW6"/>
<dbReference type="SUPFAM" id="SSF55486">
    <property type="entry name" value="Metalloproteases ('zincins'), catalytic domain"/>
    <property type="match status" value="1"/>
</dbReference>
<comment type="similarity">
    <text evidence="2">Belongs to the TAF2 family.</text>
</comment>
<sequence>MAKPRKQKSDEQKHENSGGVVLHQKLCISVDMENRRVYGHTEMKVVVPESGVIALHAENMIINNITVDGKDAEFECIPHYQFTDDESSWCSVSCSKSAADAACSSYISSLNRETSPNLIITCCNKSKEPQSNMGLNLPENIIQSSCAEQVVNGCNEHPEDKDVKIICIDYWLDQTETGIHFGERLLHTDNQIRRVHCWFPCMYTFSQHCLFDLEFTVSSNFVAVSNGDLLYQVLSNDDPPRKTFIYKLNVPVSAAWISVAVAPFEVLPDNHIGIVSHMCLASDLQKLQNTVGFFHNAFRHYEDYLSTSFPFGSYKQVFIPPEISISSVNMGASMCLFSSKLLFDEKVIDQTIETRIKLAYALARQWFGVYIVAEEPNDEWLLEGLAGFLTDSFIKGFLGNNEARYRRYKILYFYPKSSLFSLSRPYSLSPTADQANLSKSPAAPTLLPILSRRPCMGDPDVDHGSVFDDQGRMDILASPFFDVHFDNDETSDDYVDRILYQLTLSLEEHIPPGRWYIVNNPSSSPNSTTSPATITLRAACLLVASLSLFATFFC</sequence>
<dbReference type="EMBL" id="JANQDX010000005">
    <property type="protein sequence ID" value="KAL0924631.1"/>
    <property type="molecule type" value="Genomic_DNA"/>
</dbReference>